<feature type="compositionally biased region" description="Basic and acidic residues" evidence="1">
    <location>
        <begin position="692"/>
        <end position="704"/>
    </location>
</feature>
<feature type="region of interest" description="Disordered" evidence="1">
    <location>
        <begin position="1052"/>
        <end position="1632"/>
    </location>
</feature>
<gene>
    <name evidence="2" type="ORF">BKA55DRAFT_734341</name>
</gene>
<feature type="compositionally biased region" description="Polar residues" evidence="1">
    <location>
        <begin position="994"/>
        <end position="1013"/>
    </location>
</feature>
<name>A0A9P9HYI8_FUSRE</name>
<feature type="compositionally biased region" description="Low complexity" evidence="1">
    <location>
        <begin position="616"/>
        <end position="628"/>
    </location>
</feature>
<proteinExistence type="predicted"/>
<feature type="compositionally biased region" description="Polar residues" evidence="1">
    <location>
        <begin position="1402"/>
        <end position="1415"/>
    </location>
</feature>
<feature type="compositionally biased region" description="Polar residues" evidence="1">
    <location>
        <begin position="1204"/>
        <end position="1215"/>
    </location>
</feature>
<feature type="compositionally biased region" description="Basic and acidic residues" evidence="1">
    <location>
        <begin position="1119"/>
        <end position="1131"/>
    </location>
</feature>
<evidence type="ECO:0000256" key="1">
    <source>
        <dbReference type="SAM" id="MobiDB-lite"/>
    </source>
</evidence>
<feature type="compositionally biased region" description="Basic residues" evidence="1">
    <location>
        <begin position="664"/>
        <end position="673"/>
    </location>
</feature>
<feature type="compositionally biased region" description="Basic and acidic residues" evidence="1">
    <location>
        <begin position="629"/>
        <end position="645"/>
    </location>
</feature>
<feature type="compositionally biased region" description="Basic residues" evidence="1">
    <location>
        <begin position="1535"/>
        <end position="1545"/>
    </location>
</feature>
<feature type="region of interest" description="Disordered" evidence="1">
    <location>
        <begin position="373"/>
        <end position="523"/>
    </location>
</feature>
<feature type="compositionally biased region" description="Basic and acidic residues" evidence="1">
    <location>
        <begin position="1416"/>
        <end position="1432"/>
    </location>
</feature>
<feature type="compositionally biased region" description="Basic and acidic residues" evidence="1">
    <location>
        <begin position="1555"/>
        <end position="1567"/>
    </location>
</feature>
<evidence type="ECO:0000313" key="3">
    <source>
        <dbReference type="Proteomes" id="UP000720189"/>
    </source>
</evidence>
<feature type="region of interest" description="Disordered" evidence="1">
    <location>
        <begin position="966"/>
        <end position="1013"/>
    </location>
</feature>
<feature type="region of interest" description="Disordered" evidence="1">
    <location>
        <begin position="339"/>
        <end position="361"/>
    </location>
</feature>
<feature type="compositionally biased region" description="Basic and acidic residues" evidence="1">
    <location>
        <begin position="1515"/>
        <end position="1534"/>
    </location>
</feature>
<feature type="region of interest" description="Disordered" evidence="1">
    <location>
        <begin position="899"/>
        <end position="943"/>
    </location>
</feature>
<reference evidence="2" key="1">
    <citation type="journal article" date="2021" name="Nat. Commun.">
        <title>Genetic determinants of endophytism in the Arabidopsis root mycobiome.</title>
        <authorList>
            <person name="Mesny F."/>
            <person name="Miyauchi S."/>
            <person name="Thiergart T."/>
            <person name="Pickel B."/>
            <person name="Atanasova L."/>
            <person name="Karlsson M."/>
            <person name="Huettel B."/>
            <person name="Barry K.W."/>
            <person name="Haridas S."/>
            <person name="Chen C."/>
            <person name="Bauer D."/>
            <person name="Andreopoulos W."/>
            <person name="Pangilinan J."/>
            <person name="LaButti K."/>
            <person name="Riley R."/>
            <person name="Lipzen A."/>
            <person name="Clum A."/>
            <person name="Drula E."/>
            <person name="Henrissat B."/>
            <person name="Kohler A."/>
            <person name="Grigoriev I.V."/>
            <person name="Martin F.M."/>
            <person name="Hacquard S."/>
        </authorList>
    </citation>
    <scope>NUCLEOTIDE SEQUENCE</scope>
    <source>
        <strain evidence="2">MPI-CAGE-AT-0023</strain>
    </source>
</reference>
<feature type="compositionally biased region" description="Basic and acidic residues" evidence="1">
    <location>
        <begin position="1177"/>
        <end position="1195"/>
    </location>
</feature>
<feature type="compositionally biased region" description="Polar residues" evidence="1">
    <location>
        <begin position="351"/>
        <end position="361"/>
    </location>
</feature>
<feature type="compositionally biased region" description="Polar residues" evidence="1">
    <location>
        <begin position="1244"/>
        <end position="1256"/>
    </location>
</feature>
<feature type="compositionally biased region" description="Low complexity" evidence="1">
    <location>
        <begin position="1257"/>
        <end position="1268"/>
    </location>
</feature>
<sequence length="1632" mass="177939">MAQPQPASAGDSSMSNGPSPPPQAILDPDRTYAKDQPPNLREAFTSFYPNGLPNVYKMLQTPGPEGVVQTYVEDYLPVGFYTSPPVDAEAVFSTANGSNPFRFMEHLLPQRRVHLWSKDEIQSACNSLRRLYWQVIKDMPQPYCWDSLWTYFDAQDIYHYGALNLWNVVNQLFSENKIIALDVSNAFAIEVGQWVEDWLYNDENRDKLINSTETGLSINGVIGWEVMKDLPDEALLLIASALEHRRSLLLSPEKLRPGAVKPNHLLEFYEKKRLENWLAGQRVLGPSGLSTRPTEWQPHHVSPASKKATHPFMTIDGKHYFSRPEWRVSSAVEALHQSAAAAGPAAHGHSETTSIEQNQANDTTTYGGLRVSAQARSKSTEPFPSVRTPPPHTNGQENDDEPASSPNGHHEQEEQEDFDALTPTRVRRHGRKNPRATRGARKSTVTTSLPGSAVMGSSSLASPTKDVANAQQAQATSSRSKDQIAENNIRGAELQLSTNDKPKNSQRPNRAFDQPVAHDQKETKYPGNMNTFNHMQRPDVGFQNSVLSSGLPEDMMRSEQIAMQTPPGATFNSSETFNAVTQGNYSVHPQQNFPVQNGFDYGFPHVQQPPPPQRGPLPSRGRNTSNSSRNDRFDSNDSRWSHQNHENLNGGNAGLGRGGFQRGGGRKNRRGGHNQRNATAPVAQPHTGPDFNQKRRDAPPWKDSWRRDQVTCQNVQDGFTIKGYVPCSCQICDSRNRSVYIIVEGYQRIHGADVLTRLKYGLAERYGHVEEVFPIASKEPGRYIARFADSSSVGQALTIGGGNMPEQGISVKFSPALRSKWTLSEQAPTRPVPGRVAGQNAPAVPFSPYPFGPSMPSNAPSTAAVPYMMPGIIHPAVVNPGQAHNTHFWQASGGQRSVSGFVQPPASGIPSTIVQPGSNLQPFFPGQPTLAPRQLPVPPPVQQDQENISSYEVLQTKPPSEEALDEIQHPDQDDPASPRSDGSKCTGIKARVSLPSTPTKASLIPQGTPTQPNETVEGVAGIDTATHHQNGTPVNSLESRAEAKMTFGHQAKLVSEPTGNKNSHSRTSSIFSENEIKERRKAWAKIPMPINLRRPRSATPIKPSSIAIENGRNLGVGKSDNREPNATKSEKPISAQNVTSDPGTGDAHEPSTSENPESKFPLPHAPKDPSAARSTRSTREDATESQKATKDEAHPSEIPAASPMTENVTSKVEQSLEQEDNSGTLPRGKGKNAKKAKKKKSKQIMASQGIVSNHTFQQNQSSSSPQSSHMAPQHMHGGSGGLGFNTDYGGYIGSQESGSSSPIKRHHDGPEQPSVSGSAKRSKKHGNSHEPTQHQPQLQPSFDESDSPDEDERGRRGFRMGRGGSLRLGKQRRPRPMIPGAMLAEQQFNAQEPPPSSGFAFQCQSLPKSDNSQNWRDNENGARSRLNPEAREFVSPSRTASINKGPVAHLGSGEASGGGTVNESAAQLDQTDESIREALKTGLDYACDTPLQNEKAPSATTSQTPQRRRATSEVVQKETPRKEKGPAHQGEGKKTPAKISKRGKGKERVVTMSAKADKAEAKGEKAQDMPQTPENQGGKVKKPGLIDDDWPSLPASRERAQSKPQTPLIWGGKTKSTQDNGGLGEGSPVTKN</sequence>
<accession>A0A9P9HYI8</accession>
<feature type="compositionally biased region" description="Polar residues" evidence="1">
    <location>
        <begin position="443"/>
        <end position="462"/>
    </location>
</feature>
<keyword evidence="3" id="KW-1185">Reference proteome</keyword>
<organism evidence="2 3">
    <name type="scientific">Fusarium redolens</name>
    <dbReference type="NCBI Taxonomy" id="48865"/>
    <lineage>
        <taxon>Eukaryota</taxon>
        <taxon>Fungi</taxon>
        <taxon>Dikarya</taxon>
        <taxon>Ascomycota</taxon>
        <taxon>Pezizomycotina</taxon>
        <taxon>Sordariomycetes</taxon>
        <taxon>Hypocreomycetidae</taxon>
        <taxon>Hypocreales</taxon>
        <taxon>Nectriaceae</taxon>
        <taxon>Fusarium</taxon>
        <taxon>Fusarium redolens species complex</taxon>
    </lineage>
</organism>
<feature type="compositionally biased region" description="Polar residues" evidence="1">
    <location>
        <begin position="1057"/>
        <end position="1072"/>
    </location>
</feature>
<dbReference type="RefSeq" id="XP_046053749.1">
    <property type="nucleotide sequence ID" value="XM_046201257.1"/>
</dbReference>
<feature type="region of interest" description="Disordered" evidence="1">
    <location>
        <begin position="588"/>
        <end position="704"/>
    </location>
</feature>
<feature type="compositionally biased region" description="Gly residues" evidence="1">
    <location>
        <begin position="651"/>
        <end position="663"/>
    </location>
</feature>
<dbReference type="Proteomes" id="UP000720189">
    <property type="component" value="Unassembled WGS sequence"/>
</dbReference>
<evidence type="ECO:0000313" key="2">
    <source>
        <dbReference type="EMBL" id="KAH7265014.1"/>
    </source>
</evidence>
<feature type="compositionally biased region" description="Basic residues" evidence="1">
    <location>
        <begin position="1228"/>
        <end position="1242"/>
    </location>
</feature>
<feature type="compositionally biased region" description="Polar residues" evidence="1">
    <location>
        <begin position="469"/>
        <end position="478"/>
    </location>
</feature>
<dbReference type="EMBL" id="JAGMUX010000003">
    <property type="protein sequence ID" value="KAH7265014.1"/>
    <property type="molecule type" value="Genomic_DNA"/>
</dbReference>
<protein>
    <submittedName>
        <fullName evidence="2">Uncharacterized protein</fullName>
    </submittedName>
</protein>
<feature type="compositionally biased region" description="Basic residues" evidence="1">
    <location>
        <begin position="425"/>
        <end position="441"/>
    </location>
</feature>
<feature type="region of interest" description="Disordered" evidence="1">
    <location>
        <begin position="1"/>
        <end position="37"/>
    </location>
</feature>
<comment type="caution">
    <text evidence="2">The sequence shown here is derived from an EMBL/GenBank/DDBJ whole genome shotgun (WGS) entry which is preliminary data.</text>
</comment>
<dbReference type="GeneID" id="70231211"/>
<feature type="compositionally biased region" description="Polar residues" evidence="1">
    <location>
        <begin position="909"/>
        <end position="921"/>
    </location>
</feature>
<dbReference type="OrthoDB" id="3941926at2759"/>